<feature type="transmembrane region" description="Helical" evidence="1">
    <location>
        <begin position="143"/>
        <end position="165"/>
    </location>
</feature>
<evidence type="ECO:0000256" key="1">
    <source>
        <dbReference type="SAM" id="Phobius"/>
    </source>
</evidence>
<keyword evidence="1" id="KW-0472">Membrane</keyword>
<comment type="caution">
    <text evidence="2">The sequence shown here is derived from an EMBL/GenBank/DDBJ whole genome shotgun (WGS) entry which is preliminary data.</text>
</comment>
<keyword evidence="1" id="KW-0812">Transmembrane</keyword>
<accession>A0ABQ5YU57</accession>
<dbReference type="Proteomes" id="UP001156664">
    <property type="component" value="Unassembled WGS sequence"/>
</dbReference>
<gene>
    <name evidence="2" type="ORF">GCM10007875_15030</name>
</gene>
<evidence type="ECO:0000313" key="3">
    <source>
        <dbReference type="Proteomes" id="UP001156664"/>
    </source>
</evidence>
<organism evidence="2 3">
    <name type="scientific">Limnobacter litoralis</name>
    <dbReference type="NCBI Taxonomy" id="481366"/>
    <lineage>
        <taxon>Bacteria</taxon>
        <taxon>Pseudomonadati</taxon>
        <taxon>Pseudomonadota</taxon>
        <taxon>Betaproteobacteria</taxon>
        <taxon>Burkholderiales</taxon>
        <taxon>Burkholderiaceae</taxon>
        <taxon>Limnobacter</taxon>
    </lineage>
</organism>
<keyword evidence="3" id="KW-1185">Reference proteome</keyword>
<dbReference type="EMBL" id="BSOJ01000015">
    <property type="protein sequence ID" value="GLR26413.1"/>
    <property type="molecule type" value="Genomic_DNA"/>
</dbReference>
<reference evidence="3" key="1">
    <citation type="journal article" date="2019" name="Int. J. Syst. Evol. Microbiol.">
        <title>The Global Catalogue of Microorganisms (GCM) 10K type strain sequencing project: providing services to taxonomists for standard genome sequencing and annotation.</title>
        <authorList>
            <consortium name="The Broad Institute Genomics Platform"/>
            <consortium name="The Broad Institute Genome Sequencing Center for Infectious Disease"/>
            <person name="Wu L."/>
            <person name="Ma J."/>
        </authorList>
    </citation>
    <scope>NUCLEOTIDE SEQUENCE [LARGE SCALE GENOMIC DNA]</scope>
    <source>
        <strain evidence="3">NBRC 105857</strain>
    </source>
</reference>
<dbReference type="RefSeq" id="WP_284280991.1">
    <property type="nucleotide sequence ID" value="NZ_BSOJ01000015.1"/>
</dbReference>
<sequence length="379" mass="41195">MAVQALSALHPIEADPFTYNTLFSKQAAKTAFRAVENYQLAYQRARTLHKEINGTKPAGSGHHAGDQTLLNPVQFRSKTIRRLIKCASIFEEIGEASADVSSMIERFTRHCISGGDKTDLAKIAAAGTGRVVSSQLTFGVAGVNKMVACGCMFTSCMLSIIALSLSKTKLGARRSEEEIRQALANGEGNLPELYPFIARNLEKAKGRALREIERWAKPLGGTAIRKLRFLKERLSRNTSDSTGPAASRQLGTNYMWNNRHQYSRLVRALLHSANVIFTVVNKAFCSYDKHLGVFVGQKILAKRLGRTLGTRVALTVMYGVAAAVAYFLSQTGFSLATLGACACGLAFLLILVAKAQVAMGHGWLGDCKKPIKPFKPLAA</sequence>
<evidence type="ECO:0000313" key="2">
    <source>
        <dbReference type="EMBL" id="GLR26413.1"/>
    </source>
</evidence>
<feature type="transmembrane region" description="Helical" evidence="1">
    <location>
        <begin position="333"/>
        <end position="353"/>
    </location>
</feature>
<keyword evidence="1" id="KW-1133">Transmembrane helix</keyword>
<protein>
    <submittedName>
        <fullName evidence="2">Uncharacterized protein</fullName>
    </submittedName>
</protein>
<proteinExistence type="predicted"/>
<name>A0ABQ5YU57_9BURK</name>
<feature type="transmembrane region" description="Helical" evidence="1">
    <location>
        <begin position="308"/>
        <end position="327"/>
    </location>
</feature>